<accession>A0A2J6TKL6</accession>
<dbReference type="InParanoid" id="A0A2J6TKL6"/>
<dbReference type="PANTHER" id="PTHR38788">
    <property type="entry name" value="CLR5 DOMAIN-CONTAINING PROTEIN"/>
    <property type="match status" value="1"/>
</dbReference>
<dbReference type="Proteomes" id="UP000235371">
    <property type="component" value="Unassembled WGS sequence"/>
</dbReference>
<dbReference type="Pfam" id="PF14420">
    <property type="entry name" value="Clr5"/>
    <property type="match status" value="1"/>
</dbReference>
<feature type="region of interest" description="Disordered" evidence="1">
    <location>
        <begin position="139"/>
        <end position="161"/>
    </location>
</feature>
<feature type="compositionally biased region" description="Polar residues" evidence="1">
    <location>
        <begin position="1"/>
        <end position="17"/>
    </location>
</feature>
<dbReference type="EMBL" id="KZ613780">
    <property type="protein sequence ID" value="PMD63560.1"/>
    <property type="molecule type" value="Genomic_DNA"/>
</dbReference>
<evidence type="ECO:0000259" key="2">
    <source>
        <dbReference type="Pfam" id="PF14420"/>
    </source>
</evidence>
<evidence type="ECO:0000313" key="3">
    <source>
        <dbReference type="EMBL" id="PMD63560.1"/>
    </source>
</evidence>
<proteinExistence type="predicted"/>
<keyword evidence="4" id="KW-1185">Reference proteome</keyword>
<dbReference type="RefSeq" id="XP_024740464.1">
    <property type="nucleotide sequence ID" value="XM_024886528.1"/>
</dbReference>
<organism evidence="3 4">
    <name type="scientific">Hyaloscypha bicolor E</name>
    <dbReference type="NCBI Taxonomy" id="1095630"/>
    <lineage>
        <taxon>Eukaryota</taxon>
        <taxon>Fungi</taxon>
        <taxon>Dikarya</taxon>
        <taxon>Ascomycota</taxon>
        <taxon>Pezizomycotina</taxon>
        <taxon>Leotiomycetes</taxon>
        <taxon>Helotiales</taxon>
        <taxon>Hyaloscyphaceae</taxon>
        <taxon>Hyaloscypha</taxon>
        <taxon>Hyaloscypha bicolor</taxon>
    </lineage>
</organism>
<evidence type="ECO:0000256" key="1">
    <source>
        <dbReference type="SAM" id="MobiDB-lite"/>
    </source>
</evidence>
<dbReference type="AlphaFoldDB" id="A0A2J6TKL6"/>
<feature type="region of interest" description="Disordered" evidence="1">
    <location>
        <begin position="280"/>
        <end position="299"/>
    </location>
</feature>
<dbReference type="GeneID" id="36594605"/>
<reference evidence="3 4" key="1">
    <citation type="submission" date="2016-04" db="EMBL/GenBank/DDBJ databases">
        <title>A degradative enzymes factory behind the ericoid mycorrhizal symbiosis.</title>
        <authorList>
            <consortium name="DOE Joint Genome Institute"/>
            <person name="Martino E."/>
            <person name="Morin E."/>
            <person name="Grelet G."/>
            <person name="Kuo A."/>
            <person name="Kohler A."/>
            <person name="Daghino S."/>
            <person name="Barry K."/>
            <person name="Choi C."/>
            <person name="Cichocki N."/>
            <person name="Clum A."/>
            <person name="Copeland A."/>
            <person name="Hainaut M."/>
            <person name="Haridas S."/>
            <person name="Labutti K."/>
            <person name="Lindquist E."/>
            <person name="Lipzen A."/>
            <person name="Khouja H.-R."/>
            <person name="Murat C."/>
            <person name="Ohm R."/>
            <person name="Olson A."/>
            <person name="Spatafora J."/>
            <person name="Veneault-Fourrey C."/>
            <person name="Henrissat B."/>
            <person name="Grigoriev I."/>
            <person name="Martin F."/>
            <person name="Perotto S."/>
        </authorList>
    </citation>
    <scope>NUCLEOTIDE SEQUENCE [LARGE SCALE GENOMIC DNA]</scope>
    <source>
        <strain evidence="3 4">E</strain>
    </source>
</reference>
<dbReference type="PANTHER" id="PTHR38788:SF3">
    <property type="entry name" value="CLR5 DOMAIN-CONTAINING PROTEIN"/>
    <property type="match status" value="1"/>
</dbReference>
<feature type="region of interest" description="Disordered" evidence="1">
    <location>
        <begin position="1"/>
        <end position="31"/>
    </location>
</feature>
<evidence type="ECO:0000313" key="4">
    <source>
        <dbReference type="Proteomes" id="UP000235371"/>
    </source>
</evidence>
<dbReference type="OrthoDB" id="5986190at2759"/>
<protein>
    <recommendedName>
        <fullName evidence="2">Clr5 domain-containing protein</fullName>
    </recommendedName>
</protein>
<feature type="domain" description="Clr5" evidence="2">
    <location>
        <begin position="37"/>
        <end position="86"/>
    </location>
</feature>
<dbReference type="InterPro" id="IPR025676">
    <property type="entry name" value="Clr5_dom"/>
</dbReference>
<gene>
    <name evidence="3" type="ORF">K444DRAFT_661015</name>
</gene>
<name>A0A2J6TKL6_9HELO</name>
<feature type="compositionally biased region" description="Basic and acidic residues" evidence="1">
    <location>
        <begin position="290"/>
        <end position="299"/>
    </location>
</feature>
<sequence>MMQQSWKVTKASRSSIRNKSRLVAPEAMPRAPCRARSDQKWSRYKEEIRSFYIDQDKTLEDTMQMIDLPASERKWKQQLKEWGFQKNLPASHMAILVAKREQRLRDYGKNTVFLQSGVEIRAEKFETFKKRKTSKVFQATSPSAETPPNIVYHTPKSDSDIPGVVESQDAVTNYPSPLPEDGQATTPYFQVTGNKDEFYEHSNIYPRSPEVTRERTTPNHTFPMQIASDQMDSQLQPLQTSTVPLLAGDSFWTQNEDLNQFNQQTVLSPTFYAHFSPANNQGSQHTPHIFQDHEHDDPAPAQRVEDNFGGSRLTNNYLPVGLMDSTSVLVPGYLGMDPSEVIPGNNPSGSGFSQNAIDEARVVENHMHLAETYGAYRLTGKAEAQYIEALVKCMQFGQEQKARQCLHEFGVFLKEDRLPEVLESSIQTCRNLVLLFERNTSATQEMKTASLGMLADLLNRHGQLAEAEAIYRQILDMSKESKDYHTAAACEASLRKLLYQLWSPHEGAVREQLRSLSISLEQETSGPAMRFTHATAVILTTHFSAICQLHPCHQLGLVLEEMSYLLSKRIWGHPSRVDSRLRDLTMKLALECSELAWHDNTESFFRTQRILLDRLATADWGYVKIRGYIDYCAYLERSEKDGSWKKYIEILITAYKTMEDLLHARGAQPYRKGDFPFLELLKLERAGVPSSKCDRESIQLMEGVEKRLERMLAQNQSHHSEAVQFGE</sequence>